<dbReference type="PANTHER" id="PTHR43767:SF1">
    <property type="entry name" value="NONRIBOSOMAL PEPTIDE SYNTHASE PES1 (EUROFUNG)-RELATED"/>
    <property type="match status" value="1"/>
</dbReference>
<dbReference type="SUPFAM" id="SSF56801">
    <property type="entry name" value="Acetyl-CoA synthetase-like"/>
    <property type="match status" value="1"/>
</dbReference>
<dbReference type="InterPro" id="IPR025110">
    <property type="entry name" value="AMP-bd_C"/>
</dbReference>
<dbReference type="InterPro" id="IPR050237">
    <property type="entry name" value="ATP-dep_AMP-bd_enzyme"/>
</dbReference>
<feature type="domain" description="AMP-binding enzyme C-terminal" evidence="2">
    <location>
        <begin position="409"/>
        <end position="492"/>
    </location>
</feature>
<proteinExistence type="predicted"/>
<dbReference type="AlphaFoldDB" id="A0A7Y9S2Y3"/>
<dbReference type="Proteomes" id="UP000540656">
    <property type="component" value="Unassembled WGS sequence"/>
</dbReference>
<dbReference type="InterPro" id="IPR045851">
    <property type="entry name" value="AMP-bd_C_sf"/>
</dbReference>
<dbReference type="PANTHER" id="PTHR43767">
    <property type="entry name" value="LONG-CHAIN-FATTY-ACID--COA LIGASE"/>
    <property type="match status" value="1"/>
</dbReference>
<accession>A0A7Y9S2Y3</accession>
<reference evidence="3 4" key="1">
    <citation type="submission" date="2020-07" db="EMBL/GenBank/DDBJ databases">
        <title>Sequencing the genomes of 1000 actinobacteria strains.</title>
        <authorList>
            <person name="Klenk H.-P."/>
        </authorList>
    </citation>
    <scope>NUCLEOTIDE SEQUENCE [LARGE SCALE GENOMIC DNA]</scope>
    <source>
        <strain evidence="3 4">DSM 23819</strain>
    </source>
</reference>
<dbReference type="InterPro" id="IPR042099">
    <property type="entry name" value="ANL_N_sf"/>
</dbReference>
<protein>
    <submittedName>
        <fullName evidence="3">Acyl-CoA synthetase (AMP-forming)/AMP-acid ligase II</fullName>
    </submittedName>
</protein>
<dbReference type="RefSeq" id="WP_179502602.1">
    <property type="nucleotide sequence ID" value="NZ_JACCAA010000001.1"/>
</dbReference>
<evidence type="ECO:0000313" key="3">
    <source>
        <dbReference type="EMBL" id="NYG59567.1"/>
    </source>
</evidence>
<evidence type="ECO:0000259" key="1">
    <source>
        <dbReference type="Pfam" id="PF00501"/>
    </source>
</evidence>
<organism evidence="3 4">
    <name type="scientific">Nocardioides daedukensis</name>
    <dbReference type="NCBI Taxonomy" id="634462"/>
    <lineage>
        <taxon>Bacteria</taxon>
        <taxon>Bacillati</taxon>
        <taxon>Actinomycetota</taxon>
        <taxon>Actinomycetes</taxon>
        <taxon>Propionibacteriales</taxon>
        <taxon>Nocardioidaceae</taxon>
        <taxon>Nocardioides</taxon>
    </lineage>
</organism>
<keyword evidence="3" id="KW-0436">Ligase</keyword>
<feature type="domain" description="AMP-dependent synthetase/ligase" evidence="1">
    <location>
        <begin position="11"/>
        <end position="362"/>
    </location>
</feature>
<comment type="caution">
    <text evidence="3">The sequence shown here is derived from an EMBL/GenBank/DDBJ whole genome shotgun (WGS) entry which is preliminary data.</text>
</comment>
<sequence length="509" mass="54252">MSILMLLTMAVELDPDRVAVTSGDEQLTYGALLERSLATGELLRRDGADHMALLDLNTTAFPVALFGAAAAGVPLAPLNYRLAEDRLTEAVSRLSPVALFRGAGIANTVGLGPADVLHSTVDLLAAGLDSGPAAESDLADSESPAVLLFTSGTTGTPKIAILRHRHLFSYVTSTVEFGHAGPEEAIMVSVPNYHIAGISSVLGSVFAGRRIVQLPSFTPEAWVAAAAREAVTHAMVVPTMLGRILDVLEKTGDRLPALRHLSYGGGRMPVEVVERAVRMLPHVDFVNAYGLTETSSTVTILGPDDHREALASDDPAVRGRLGSVGRPVPSIELEIRGDDGRVVGPDEIGEVYVRGDQVSGEYTSHSILDADGWYATRDQGRLDSDGFLYLRGRADDIIVRGGENISPEEVEDVLTSHPRVRAAAVVGVPDVEWGERVEAVVVVADDLPTDGGPAGQELTDELAGWVRERLRSTRVPAAFHLWGELPFNETGKLLRRSVRADLSARADIA</sequence>
<dbReference type="GO" id="GO:0016878">
    <property type="term" value="F:acid-thiol ligase activity"/>
    <property type="evidence" value="ECO:0007669"/>
    <property type="project" value="UniProtKB-ARBA"/>
</dbReference>
<dbReference type="Pfam" id="PF00501">
    <property type="entry name" value="AMP-binding"/>
    <property type="match status" value="1"/>
</dbReference>
<dbReference type="Pfam" id="PF13193">
    <property type="entry name" value="AMP-binding_C"/>
    <property type="match status" value="1"/>
</dbReference>
<dbReference type="EMBL" id="JACCAA010000001">
    <property type="protein sequence ID" value="NYG59567.1"/>
    <property type="molecule type" value="Genomic_DNA"/>
</dbReference>
<dbReference type="PROSITE" id="PS00455">
    <property type="entry name" value="AMP_BINDING"/>
    <property type="match status" value="1"/>
</dbReference>
<dbReference type="Gene3D" id="3.40.50.12780">
    <property type="entry name" value="N-terminal domain of ligase-like"/>
    <property type="match status" value="1"/>
</dbReference>
<name>A0A7Y9S2Y3_9ACTN</name>
<evidence type="ECO:0000313" key="4">
    <source>
        <dbReference type="Proteomes" id="UP000540656"/>
    </source>
</evidence>
<keyword evidence="4" id="KW-1185">Reference proteome</keyword>
<evidence type="ECO:0000259" key="2">
    <source>
        <dbReference type="Pfam" id="PF13193"/>
    </source>
</evidence>
<gene>
    <name evidence="3" type="ORF">BJ980_002490</name>
</gene>
<dbReference type="Gene3D" id="3.30.300.30">
    <property type="match status" value="1"/>
</dbReference>
<dbReference type="InterPro" id="IPR020845">
    <property type="entry name" value="AMP-binding_CS"/>
</dbReference>
<dbReference type="InterPro" id="IPR000873">
    <property type="entry name" value="AMP-dep_synth/lig_dom"/>
</dbReference>